<dbReference type="Pfam" id="PF00724">
    <property type="entry name" value="Oxidored_FMN"/>
    <property type="match status" value="1"/>
</dbReference>
<organism evidence="6 7">
    <name type="scientific">Maudiozyma barnettii</name>
    <dbReference type="NCBI Taxonomy" id="61262"/>
    <lineage>
        <taxon>Eukaryota</taxon>
        <taxon>Fungi</taxon>
        <taxon>Dikarya</taxon>
        <taxon>Ascomycota</taxon>
        <taxon>Saccharomycotina</taxon>
        <taxon>Saccharomycetes</taxon>
        <taxon>Saccharomycetales</taxon>
        <taxon>Saccharomycetaceae</taxon>
        <taxon>Maudiozyma</taxon>
    </lineage>
</organism>
<dbReference type="InterPro" id="IPR001155">
    <property type="entry name" value="OxRdtase_FMN_N"/>
</dbReference>
<feature type="domain" description="NADH:flavin oxidoreductase/NADH oxidase N-terminal" evidence="5">
    <location>
        <begin position="17"/>
        <end position="372"/>
    </location>
</feature>
<dbReference type="GO" id="GO:0006915">
    <property type="term" value="P:apoptotic process"/>
    <property type="evidence" value="ECO:0007669"/>
    <property type="project" value="UniProtKB-ARBA"/>
</dbReference>
<dbReference type="PANTHER" id="PTHR22893:SF91">
    <property type="entry name" value="NADPH DEHYDROGENASE 2-RELATED"/>
    <property type="match status" value="1"/>
</dbReference>
<evidence type="ECO:0000256" key="1">
    <source>
        <dbReference type="ARBA" id="ARBA00001917"/>
    </source>
</evidence>
<keyword evidence="3" id="KW-0285">Flavoprotein</keyword>
<dbReference type="InterPro" id="IPR013785">
    <property type="entry name" value="Aldolase_TIM"/>
</dbReference>
<gene>
    <name evidence="6" type="ORF">KABA2_04S01848</name>
</gene>
<keyword evidence="4" id="KW-0560">Oxidoreductase</keyword>
<protein>
    <submittedName>
        <fullName evidence="6">Similar to Saccharomyces cerevisiae YPL171C OYE3 Conserved NADPH oxidoreductase containing flavin mononucleotide (FMN), homologous to Oye2p with different ligand binding and catalytic properties</fullName>
    </submittedName>
</protein>
<dbReference type="GO" id="GO:0003959">
    <property type="term" value="F:NADPH dehydrogenase activity"/>
    <property type="evidence" value="ECO:0007669"/>
    <property type="project" value="UniProtKB-ARBA"/>
</dbReference>
<dbReference type="GO" id="GO:0010181">
    <property type="term" value="F:FMN binding"/>
    <property type="evidence" value="ECO:0007669"/>
    <property type="project" value="InterPro"/>
</dbReference>
<dbReference type="Gene3D" id="3.20.20.70">
    <property type="entry name" value="Aldolase class I"/>
    <property type="match status" value="1"/>
</dbReference>
<proteinExistence type="inferred from homology"/>
<evidence type="ECO:0000313" key="7">
    <source>
        <dbReference type="Proteomes" id="UP000644660"/>
    </source>
</evidence>
<dbReference type="OrthoDB" id="276546at2759"/>
<dbReference type="PANTHER" id="PTHR22893">
    <property type="entry name" value="NADH OXIDOREDUCTASE-RELATED"/>
    <property type="match status" value="1"/>
</dbReference>
<evidence type="ECO:0000256" key="3">
    <source>
        <dbReference type="ARBA" id="ARBA00022643"/>
    </source>
</evidence>
<dbReference type="Proteomes" id="UP000644660">
    <property type="component" value="Unassembled WGS sequence"/>
</dbReference>
<evidence type="ECO:0000256" key="2">
    <source>
        <dbReference type="ARBA" id="ARBA00005979"/>
    </source>
</evidence>
<keyword evidence="7" id="KW-1185">Reference proteome</keyword>
<dbReference type="RefSeq" id="XP_041406088.1">
    <property type="nucleotide sequence ID" value="XM_041550154.1"/>
</dbReference>
<sequence length="402" mass="45462">MEFEHDYEIVSFADTNMFKPITIGNITLKHRVVMPPMARMRASFNEYVPNKNWAAIYYEQRSKREGSMIITEAATIAAEAGGYDHAPGIWSEAQISEWKNIIQKIHNNKSYVWMQLISLGRQAGISSLSRDGLPYVSASDKLYMSERAKNDALKYKNTQHGLTIDEIKKYTGYFVTAAENAINAGADGVEIHAAHGYLLGQFQDPISNERTDKYGGSIENRSRFTLEVVDAVTKAVGAKRVGIRFSPYNTYGTMSGSKDPTLLSTFCYIIGELEKRSREGNGLAYIHMTEPLKDDNPVKKDESQYFSDDGEGSNDFVYSIWKGPIIRTGELVTNPRLSMKLLEDDRTLTGYGRYFLSTPDLVDRLEKGIPLNKFRHDLFYAVTAEGYIDYPTYEEAIALNWK</sequence>
<dbReference type="SUPFAM" id="SSF51395">
    <property type="entry name" value="FMN-linked oxidoreductases"/>
    <property type="match status" value="1"/>
</dbReference>
<keyword evidence="3" id="KW-0288">FMN</keyword>
<dbReference type="FunFam" id="3.20.20.70:FF:000138">
    <property type="entry name" value="NADPH dehydrogenase 1"/>
    <property type="match status" value="1"/>
</dbReference>
<evidence type="ECO:0000259" key="5">
    <source>
        <dbReference type="Pfam" id="PF00724"/>
    </source>
</evidence>
<comment type="caution">
    <text evidence="6">The sequence shown here is derived from an EMBL/GenBank/DDBJ whole genome shotgun (WGS) entry which is preliminary data.</text>
</comment>
<name>A0A8H2ZG64_9SACH</name>
<reference evidence="6 7" key="1">
    <citation type="submission" date="2020-05" db="EMBL/GenBank/DDBJ databases">
        <authorList>
            <person name="Casaregola S."/>
            <person name="Devillers H."/>
            <person name="Grondin C."/>
        </authorList>
    </citation>
    <scope>NUCLEOTIDE SEQUENCE [LARGE SCALE GENOMIC DNA]</scope>
    <source>
        <strain evidence="6 7">CLIB 1767</strain>
    </source>
</reference>
<evidence type="ECO:0000256" key="4">
    <source>
        <dbReference type="ARBA" id="ARBA00023002"/>
    </source>
</evidence>
<comment type="similarity">
    <text evidence="2">Belongs to the NADH:flavin oxidoreductase/NADH oxidase family.</text>
</comment>
<dbReference type="InterPro" id="IPR045247">
    <property type="entry name" value="Oye-like"/>
</dbReference>
<comment type="cofactor">
    <cofactor evidence="1">
        <name>FMN</name>
        <dbReference type="ChEBI" id="CHEBI:58210"/>
    </cofactor>
</comment>
<evidence type="ECO:0000313" key="6">
    <source>
        <dbReference type="EMBL" id="CAB4254244.1"/>
    </source>
</evidence>
<dbReference type="AlphaFoldDB" id="A0A8H2ZG64"/>
<dbReference type="EMBL" id="CAEFZW010000004">
    <property type="protein sequence ID" value="CAB4254244.1"/>
    <property type="molecule type" value="Genomic_DNA"/>
</dbReference>
<accession>A0A8H2ZG64</accession>
<dbReference type="GeneID" id="64857231"/>